<organism evidence="9 10">
    <name type="scientific">Marinigracilibium pacificum</name>
    <dbReference type="NCBI Taxonomy" id="2729599"/>
    <lineage>
        <taxon>Bacteria</taxon>
        <taxon>Pseudomonadati</taxon>
        <taxon>Bacteroidota</taxon>
        <taxon>Cytophagia</taxon>
        <taxon>Cytophagales</taxon>
        <taxon>Flammeovirgaceae</taxon>
        <taxon>Marinigracilibium</taxon>
    </lineage>
</organism>
<proteinExistence type="predicted"/>
<keyword evidence="10" id="KW-1185">Reference proteome</keyword>
<evidence type="ECO:0000256" key="4">
    <source>
        <dbReference type="ARBA" id="ARBA00022989"/>
    </source>
</evidence>
<dbReference type="PANTHER" id="PTHR43738">
    <property type="entry name" value="ABC TRANSPORTER, MEMBRANE PROTEIN"/>
    <property type="match status" value="1"/>
</dbReference>
<feature type="transmembrane region" description="Helical" evidence="6">
    <location>
        <begin position="261"/>
        <end position="282"/>
    </location>
</feature>
<feature type="domain" description="MacB-like periplasmic core" evidence="8">
    <location>
        <begin position="18"/>
        <end position="198"/>
    </location>
</feature>
<evidence type="ECO:0000313" key="10">
    <source>
        <dbReference type="Proteomes" id="UP000559010"/>
    </source>
</evidence>
<dbReference type="InterPro" id="IPR003838">
    <property type="entry name" value="ABC3_permease_C"/>
</dbReference>
<accession>A0A848IUN4</accession>
<dbReference type="GO" id="GO:0005886">
    <property type="term" value="C:plasma membrane"/>
    <property type="evidence" value="ECO:0007669"/>
    <property type="project" value="UniProtKB-SubCell"/>
</dbReference>
<dbReference type="Proteomes" id="UP000559010">
    <property type="component" value="Unassembled WGS sequence"/>
</dbReference>
<dbReference type="EMBL" id="JABBNU010000001">
    <property type="protein sequence ID" value="NMM46931.1"/>
    <property type="molecule type" value="Genomic_DNA"/>
</dbReference>
<dbReference type="RefSeq" id="WP_169677553.1">
    <property type="nucleotide sequence ID" value="NZ_JABBNU010000001.1"/>
</dbReference>
<dbReference type="Pfam" id="PF12704">
    <property type="entry name" value="MacB_PCD"/>
    <property type="match status" value="1"/>
</dbReference>
<evidence type="ECO:0000256" key="3">
    <source>
        <dbReference type="ARBA" id="ARBA00022692"/>
    </source>
</evidence>
<evidence type="ECO:0000259" key="7">
    <source>
        <dbReference type="Pfam" id="PF02687"/>
    </source>
</evidence>
<keyword evidence="5 6" id="KW-0472">Membrane</keyword>
<comment type="caution">
    <text evidence="9">The sequence shown here is derived from an EMBL/GenBank/DDBJ whole genome shotgun (WGS) entry which is preliminary data.</text>
</comment>
<dbReference type="AlphaFoldDB" id="A0A848IUN4"/>
<feature type="domain" description="ABC3 transporter permease C-terminal" evidence="7">
    <location>
        <begin position="261"/>
        <end position="376"/>
    </location>
</feature>
<keyword evidence="2" id="KW-1003">Cell membrane</keyword>
<feature type="transmembrane region" description="Helical" evidence="6">
    <location>
        <begin position="302"/>
        <end position="332"/>
    </location>
</feature>
<protein>
    <submittedName>
        <fullName evidence="9">FtsX-like permease family protein</fullName>
    </submittedName>
</protein>
<comment type="subcellular location">
    <subcellularLocation>
        <location evidence="1">Cell membrane</location>
        <topology evidence="1">Multi-pass membrane protein</topology>
    </subcellularLocation>
</comment>
<evidence type="ECO:0000259" key="8">
    <source>
        <dbReference type="Pfam" id="PF12704"/>
    </source>
</evidence>
<keyword evidence="3 6" id="KW-0812">Transmembrane</keyword>
<dbReference type="InterPro" id="IPR051125">
    <property type="entry name" value="ABC-4/HrtB_transporter"/>
</dbReference>
<evidence type="ECO:0000256" key="2">
    <source>
        <dbReference type="ARBA" id="ARBA00022475"/>
    </source>
</evidence>
<gene>
    <name evidence="9" type="ORF">HH304_00865</name>
</gene>
<feature type="transmembrane region" description="Helical" evidence="6">
    <location>
        <begin position="16"/>
        <end position="38"/>
    </location>
</feature>
<dbReference type="InterPro" id="IPR025857">
    <property type="entry name" value="MacB_PCD"/>
</dbReference>
<feature type="transmembrane region" description="Helical" evidence="6">
    <location>
        <begin position="352"/>
        <end position="373"/>
    </location>
</feature>
<sequence>MNDFYISFKSVLAKPWYSLMSVLLVATGTGIISLLFLIDNDIQKKLYGDVKGVQMVVGAKGSPLQLILSAVYQADNPTGNIKAEEIKPFLKHPLVKKAIPLAYGDSYNGTRIVGTDTSYLNLYNAKLKKGTYFSKPMEVVLGAEAAATHNLTVGDIIYSQHGQAVDADKHDHPFKVTGVLAPTGLVIDRLFITRYESLWDVHEVQGQGDYTAFLFQFKNPMGQLMLSKMINTNSSMQAALPSIEIDRLMTLLGTGYETLKILAYGIICLSGFAVFVTLFTSLQQKKYDLTVMRVLGYSKRRVLFQVIIEACILCLAGILVGLLLSRIVMYFISVVKDSQWLSGSMFDIRELYLFPGVILLAIIAALIPSYKIYKTDIAEVLSDEK</sequence>
<evidence type="ECO:0000256" key="5">
    <source>
        <dbReference type="ARBA" id="ARBA00023136"/>
    </source>
</evidence>
<name>A0A848IUN4_9BACT</name>
<evidence type="ECO:0000256" key="6">
    <source>
        <dbReference type="SAM" id="Phobius"/>
    </source>
</evidence>
<evidence type="ECO:0000256" key="1">
    <source>
        <dbReference type="ARBA" id="ARBA00004651"/>
    </source>
</evidence>
<reference evidence="9 10" key="1">
    <citation type="submission" date="2020-04" db="EMBL/GenBank/DDBJ databases">
        <title>Flammeovirgaceae bacterium KN852 isolated from deep sea.</title>
        <authorList>
            <person name="Zhang D.-C."/>
        </authorList>
    </citation>
    <scope>NUCLEOTIDE SEQUENCE [LARGE SCALE GENOMIC DNA]</scope>
    <source>
        <strain evidence="9 10">KN852</strain>
    </source>
</reference>
<keyword evidence="4 6" id="KW-1133">Transmembrane helix</keyword>
<dbReference type="Pfam" id="PF02687">
    <property type="entry name" value="FtsX"/>
    <property type="match status" value="1"/>
</dbReference>
<dbReference type="PANTHER" id="PTHR43738:SF2">
    <property type="entry name" value="ABC TRANSPORTER PERMEASE"/>
    <property type="match status" value="1"/>
</dbReference>
<evidence type="ECO:0000313" key="9">
    <source>
        <dbReference type="EMBL" id="NMM46931.1"/>
    </source>
</evidence>